<feature type="non-terminal residue" evidence="1">
    <location>
        <position position="1"/>
    </location>
</feature>
<dbReference type="EMBL" id="MDYN01000367">
    <property type="protein sequence ID" value="OQD66248.1"/>
    <property type="molecule type" value="Genomic_DNA"/>
</dbReference>
<proteinExistence type="predicted"/>
<comment type="caution">
    <text evidence="1">The sequence shown here is derived from an EMBL/GenBank/DDBJ whole genome shotgun (WGS) entry which is preliminary data.</text>
</comment>
<evidence type="ECO:0000313" key="1">
    <source>
        <dbReference type="EMBL" id="OQD66248.1"/>
    </source>
</evidence>
<protein>
    <submittedName>
        <fullName evidence="1">Uncharacterized protein</fullName>
    </submittedName>
</protein>
<dbReference type="Proteomes" id="UP000191672">
    <property type="component" value="Unassembled WGS sequence"/>
</dbReference>
<gene>
    <name evidence="1" type="ORF">PENANT_c367G07260</name>
</gene>
<organism evidence="1 2">
    <name type="scientific">Penicillium antarcticum</name>
    <dbReference type="NCBI Taxonomy" id="416450"/>
    <lineage>
        <taxon>Eukaryota</taxon>
        <taxon>Fungi</taxon>
        <taxon>Dikarya</taxon>
        <taxon>Ascomycota</taxon>
        <taxon>Pezizomycotina</taxon>
        <taxon>Eurotiomycetes</taxon>
        <taxon>Eurotiomycetidae</taxon>
        <taxon>Eurotiales</taxon>
        <taxon>Aspergillaceae</taxon>
        <taxon>Penicillium</taxon>
    </lineage>
</organism>
<evidence type="ECO:0000313" key="2">
    <source>
        <dbReference type="Proteomes" id="UP000191672"/>
    </source>
</evidence>
<name>A0A1V6NNE2_9EURO</name>
<dbReference type="AlphaFoldDB" id="A0A1V6NNE2"/>
<reference evidence="2" key="1">
    <citation type="journal article" date="2017" name="Nat. Microbiol.">
        <title>Global analysis of biosynthetic gene clusters reveals vast potential of secondary metabolite production in Penicillium species.</title>
        <authorList>
            <person name="Nielsen J.C."/>
            <person name="Grijseels S."/>
            <person name="Prigent S."/>
            <person name="Ji B."/>
            <person name="Dainat J."/>
            <person name="Nielsen K.F."/>
            <person name="Frisvad J.C."/>
            <person name="Workman M."/>
            <person name="Nielsen J."/>
        </authorList>
    </citation>
    <scope>NUCLEOTIDE SEQUENCE [LARGE SCALE GENOMIC DNA]</scope>
    <source>
        <strain evidence="2">IBT 31811</strain>
    </source>
</reference>
<sequence length="98" mass="11270">DNLVDTLSFLISDELFNLDGGVTPISTPSVAFTRPVVPIPIPQTLERVGLFGKKNYILWTEIFNEDFVAWWLKTEYGSATKRNIFDSKRLVGSWEHFY</sequence>
<accession>A0A1V6NNE2</accession>
<keyword evidence="2" id="KW-1185">Reference proteome</keyword>